<proteinExistence type="predicted"/>
<keyword evidence="2" id="KW-0408">Iron</keyword>
<dbReference type="InterPro" id="IPR009051">
    <property type="entry name" value="Helical_ferredxn"/>
</dbReference>
<dbReference type="Gene3D" id="1.10.1060.10">
    <property type="entry name" value="Alpha-helical ferredoxin"/>
    <property type="match status" value="1"/>
</dbReference>
<evidence type="ECO:0000313" key="5">
    <source>
        <dbReference type="EMBL" id="MBI4595244.1"/>
    </source>
</evidence>
<dbReference type="Pfam" id="PF13534">
    <property type="entry name" value="Fer4_17"/>
    <property type="match status" value="1"/>
</dbReference>
<keyword evidence="1" id="KW-0479">Metal-binding</keyword>
<dbReference type="InterPro" id="IPR051460">
    <property type="entry name" value="HdrC_iron-sulfur_subunit"/>
</dbReference>
<dbReference type="AlphaFoldDB" id="A0A933LQ24"/>
<sequence length="196" mass="22395">MEEAPNKGKITPDREFQRLIGSKGIKNLGRCYQCRTCSNSCPLAYAMDYFPHQVVYMIGMGVKEKALKSKTIWLCVSCGACAARCPNEIDIVALMDVLRRQALQTDIKNPANRIPEFHKTFVEEVRKRGRIYELGLLFPYKLKTGDFFSLTQLREDGNLALKLFLQGKLKLLPQKFNGKKEVQKIFNKISSLQSKQ</sequence>
<dbReference type="GO" id="GO:0005886">
    <property type="term" value="C:plasma membrane"/>
    <property type="evidence" value="ECO:0007669"/>
    <property type="project" value="TreeGrafter"/>
</dbReference>
<dbReference type="InterPro" id="IPR017896">
    <property type="entry name" value="4Fe4S_Fe-S-bd"/>
</dbReference>
<dbReference type="GO" id="GO:0051536">
    <property type="term" value="F:iron-sulfur cluster binding"/>
    <property type="evidence" value="ECO:0007669"/>
    <property type="project" value="UniProtKB-KW"/>
</dbReference>
<feature type="domain" description="4Fe-4S ferredoxin-type" evidence="4">
    <location>
        <begin position="22"/>
        <end position="52"/>
    </location>
</feature>
<evidence type="ECO:0000256" key="1">
    <source>
        <dbReference type="ARBA" id="ARBA00022723"/>
    </source>
</evidence>
<dbReference type="EMBL" id="JACQWF010000121">
    <property type="protein sequence ID" value="MBI4595244.1"/>
    <property type="molecule type" value="Genomic_DNA"/>
</dbReference>
<protein>
    <submittedName>
        <fullName evidence="5">4Fe-4S dicluster domain-containing protein</fullName>
    </submittedName>
</protein>
<feature type="domain" description="4Fe-4S ferredoxin-type" evidence="4">
    <location>
        <begin position="64"/>
        <end position="97"/>
    </location>
</feature>
<evidence type="ECO:0000259" key="4">
    <source>
        <dbReference type="PROSITE" id="PS51379"/>
    </source>
</evidence>
<dbReference type="GO" id="GO:0046872">
    <property type="term" value="F:metal ion binding"/>
    <property type="evidence" value="ECO:0007669"/>
    <property type="project" value="UniProtKB-KW"/>
</dbReference>
<gene>
    <name evidence="5" type="ORF">HY730_02575</name>
</gene>
<dbReference type="PANTHER" id="PTHR43255:SF2">
    <property type="entry name" value="HETERODISULFIDE REDUCTASE RELATED PROTEIN"/>
    <property type="match status" value="1"/>
</dbReference>
<dbReference type="PROSITE" id="PS00198">
    <property type="entry name" value="4FE4S_FER_1"/>
    <property type="match status" value="1"/>
</dbReference>
<organism evidence="5 6">
    <name type="scientific">Tectimicrobiota bacterium</name>
    <dbReference type="NCBI Taxonomy" id="2528274"/>
    <lineage>
        <taxon>Bacteria</taxon>
        <taxon>Pseudomonadati</taxon>
        <taxon>Nitrospinota/Tectimicrobiota group</taxon>
        <taxon>Candidatus Tectimicrobiota</taxon>
    </lineage>
</organism>
<accession>A0A933LQ24</accession>
<evidence type="ECO:0000256" key="3">
    <source>
        <dbReference type="ARBA" id="ARBA00023014"/>
    </source>
</evidence>
<dbReference type="Proteomes" id="UP000772181">
    <property type="component" value="Unassembled WGS sequence"/>
</dbReference>
<comment type="caution">
    <text evidence="5">The sequence shown here is derived from an EMBL/GenBank/DDBJ whole genome shotgun (WGS) entry which is preliminary data.</text>
</comment>
<evidence type="ECO:0000256" key="2">
    <source>
        <dbReference type="ARBA" id="ARBA00023004"/>
    </source>
</evidence>
<dbReference type="PANTHER" id="PTHR43255">
    <property type="entry name" value="IRON-SULFUR-BINDING OXIDOREDUCTASE FADF-RELATED-RELATED"/>
    <property type="match status" value="1"/>
</dbReference>
<dbReference type="InterPro" id="IPR017900">
    <property type="entry name" value="4Fe4S_Fe_S_CS"/>
</dbReference>
<evidence type="ECO:0000313" key="6">
    <source>
        <dbReference type="Proteomes" id="UP000772181"/>
    </source>
</evidence>
<reference evidence="5" key="1">
    <citation type="submission" date="2020-07" db="EMBL/GenBank/DDBJ databases">
        <title>Huge and variable diversity of episymbiotic CPR bacteria and DPANN archaea in groundwater ecosystems.</title>
        <authorList>
            <person name="He C.Y."/>
            <person name="Keren R."/>
            <person name="Whittaker M."/>
            <person name="Farag I.F."/>
            <person name="Doudna J."/>
            <person name="Cate J.H.D."/>
            <person name="Banfield J.F."/>
        </authorList>
    </citation>
    <scope>NUCLEOTIDE SEQUENCE</scope>
    <source>
        <strain evidence="5">NC_groundwater_1482_Ag_S-0.65um_47_24</strain>
    </source>
</reference>
<keyword evidence="3" id="KW-0411">Iron-sulfur</keyword>
<dbReference type="SUPFAM" id="SSF46548">
    <property type="entry name" value="alpha-helical ferredoxin"/>
    <property type="match status" value="1"/>
</dbReference>
<dbReference type="PROSITE" id="PS51379">
    <property type="entry name" value="4FE4S_FER_2"/>
    <property type="match status" value="2"/>
</dbReference>
<name>A0A933LQ24_UNCTE</name>